<reference evidence="1" key="2">
    <citation type="journal article" date="2015" name="Data Brief">
        <title>Shoot transcriptome of the giant reed, Arundo donax.</title>
        <authorList>
            <person name="Barrero R.A."/>
            <person name="Guerrero F.D."/>
            <person name="Moolhuijzen P."/>
            <person name="Goolsby J.A."/>
            <person name="Tidwell J."/>
            <person name="Bellgard S.E."/>
            <person name="Bellgard M.I."/>
        </authorList>
    </citation>
    <scope>NUCLEOTIDE SEQUENCE</scope>
    <source>
        <tissue evidence="1">Shoot tissue taken approximately 20 cm above the soil surface</tissue>
    </source>
</reference>
<sequence length="39" mass="4436">MPILHYAPIKKMSSGKTYIMVDMMSMAETSNENLHKGLH</sequence>
<dbReference type="EMBL" id="GBRH01270378">
    <property type="protein sequence ID" value="JAD27517.1"/>
    <property type="molecule type" value="Transcribed_RNA"/>
</dbReference>
<accession>A0A0A8YY40</accession>
<name>A0A0A8YY40_ARUDO</name>
<evidence type="ECO:0000313" key="1">
    <source>
        <dbReference type="EMBL" id="JAD27517.1"/>
    </source>
</evidence>
<organism evidence="1">
    <name type="scientific">Arundo donax</name>
    <name type="common">Giant reed</name>
    <name type="synonym">Donax arundinaceus</name>
    <dbReference type="NCBI Taxonomy" id="35708"/>
    <lineage>
        <taxon>Eukaryota</taxon>
        <taxon>Viridiplantae</taxon>
        <taxon>Streptophyta</taxon>
        <taxon>Embryophyta</taxon>
        <taxon>Tracheophyta</taxon>
        <taxon>Spermatophyta</taxon>
        <taxon>Magnoliopsida</taxon>
        <taxon>Liliopsida</taxon>
        <taxon>Poales</taxon>
        <taxon>Poaceae</taxon>
        <taxon>PACMAD clade</taxon>
        <taxon>Arundinoideae</taxon>
        <taxon>Arundineae</taxon>
        <taxon>Arundo</taxon>
    </lineage>
</organism>
<reference evidence="1" key="1">
    <citation type="submission" date="2014-09" db="EMBL/GenBank/DDBJ databases">
        <authorList>
            <person name="Magalhaes I.L.F."/>
            <person name="Oliveira U."/>
            <person name="Santos F.R."/>
            <person name="Vidigal T.H.D.A."/>
            <person name="Brescovit A.D."/>
            <person name="Santos A.J."/>
        </authorList>
    </citation>
    <scope>NUCLEOTIDE SEQUENCE</scope>
    <source>
        <tissue evidence="1">Shoot tissue taken approximately 20 cm above the soil surface</tissue>
    </source>
</reference>
<protein>
    <submittedName>
        <fullName evidence="1">Uncharacterized protein</fullName>
    </submittedName>
</protein>
<dbReference type="AlphaFoldDB" id="A0A0A8YY40"/>
<proteinExistence type="predicted"/>